<dbReference type="InterPro" id="IPR029021">
    <property type="entry name" value="Prot-tyrosine_phosphatase-like"/>
</dbReference>
<name>A0A4E0RRH2_FASHE</name>
<dbReference type="PANTHER" id="PTHR10807:SF75">
    <property type="entry name" value="PHOSPHATIDYLINOSITOL-3-PHOSPHATE PHOSPHATASE"/>
    <property type="match status" value="1"/>
</dbReference>
<protein>
    <submittedName>
        <fullName evidence="7">Myotubularin protein 3</fullName>
    </submittedName>
</protein>
<dbReference type="AlphaFoldDB" id="A0A4E0RRH2"/>
<dbReference type="SMART" id="SM00404">
    <property type="entry name" value="PTPc_motif"/>
    <property type="match status" value="1"/>
</dbReference>
<comment type="similarity">
    <text evidence="1">Belongs to the protein-tyrosine phosphatase family. Non-receptor class myotubularin subfamily.</text>
</comment>
<dbReference type="GO" id="GO:0005737">
    <property type="term" value="C:cytoplasm"/>
    <property type="evidence" value="ECO:0007669"/>
    <property type="project" value="TreeGrafter"/>
</dbReference>
<evidence type="ECO:0000256" key="1">
    <source>
        <dbReference type="ARBA" id="ARBA00007471"/>
    </source>
</evidence>
<evidence type="ECO:0000256" key="3">
    <source>
        <dbReference type="PIRSR" id="PIRSR630564-1"/>
    </source>
</evidence>
<evidence type="ECO:0000256" key="5">
    <source>
        <dbReference type="SAM" id="MobiDB-lite"/>
    </source>
</evidence>
<dbReference type="PROSITE" id="PS00383">
    <property type="entry name" value="TYR_PHOSPHATASE_1"/>
    <property type="match status" value="1"/>
</dbReference>
<evidence type="ECO:0000313" key="8">
    <source>
        <dbReference type="Proteomes" id="UP000230066"/>
    </source>
</evidence>
<feature type="compositionally biased region" description="Polar residues" evidence="5">
    <location>
        <begin position="115"/>
        <end position="132"/>
    </location>
</feature>
<dbReference type="PROSITE" id="PS51339">
    <property type="entry name" value="PPASE_MYOTUBULARIN"/>
    <property type="match status" value="2"/>
</dbReference>
<gene>
    <name evidence="7" type="ORF">D915_009925</name>
</gene>
<dbReference type="InterPro" id="IPR010569">
    <property type="entry name" value="Myotubularin-like_Pase_dom"/>
</dbReference>
<evidence type="ECO:0000256" key="2">
    <source>
        <dbReference type="ARBA" id="ARBA00023098"/>
    </source>
</evidence>
<comment type="caution">
    <text evidence="7">The sequence shown here is derived from an EMBL/GenBank/DDBJ whole genome shotgun (WGS) entry which is preliminary data.</text>
</comment>
<sequence>MSFMLQVKLGLHIYSGLFGTFLGNSEENRQTVKLNARTCSVWALLSPRLNRRVINPFYEPGNQRLIVPSCSLPNLCLWDNLYRHALFPASKNVMGIVCLNEPRSAVVINGPSEPSDFNTADQSTVTDSDNSSGLIPVESNEIREIAAHDEASEILPPATAHIDESLFNNLCTNPELDTRVHRNFLGDLTNTATHTGCCLSPLSMDGNLDTEPKQFVFPVPDPSSSIRAKKKLDGAPLDNTVAILPLSSVTKSPSDWYFSSSLRKSYCSHSSLNGVNEAIPHLNSVHLCDVSDLSKQCAVCVSVPSKRLSFSEDCNDVFVADEETPSTTDRHMKSVKECCPHSGLAPEKSLESDDQDVDEHDTSVCCLHSGIVAQTQSTSTPPVNIGSNSYLSIRTHGEVRSTKRLSRCRTPSDNHSFVSFGSIESQRTPVSTVRRKSLESLGRVVCTPDTEDPSDNSDFTVHVSFRMLTWGRFLEIHPRLFVSLHMEAFVSQRNFIHDQVLTIPLGQVSKQLALSKFSYHETSYLSSSHRPMDSSFKACVYLLPGETVNHDEPIVDGRLIFTDYRLVIVAAPPGNIWSVPIALLWKAETVNLTFLKLTTKLALSVMCAFDAETTCERCAERIVTLIDTASSVDNAFCYTFRDALRKGIPDHPFLYGVSRLLWNDEYTRPESEFIFREFKRMHFQGSWKISEANRGFKICPTYPEYHIVPFGIQDSAVVNMAEFRTHRRFPSVVWRSQVTGAVLLRCAQPCVGLMFYRNQCDEQFMASVSKSCRENPGSKQIPGPTRLLIVDARTYRVAQLKRLLGGGSEHPDYYDQAQVCFMNMPNVHAVRLSFERLTQLYTLDTDVSWYSMLEKTCWLNYIAQLIKSALDIAFALEVDGRPVMVHCTDGWDRTAQLSSLAQLLADPYYRTVEGFVVLVEREWLYFGHKFADRCGQGGCNAYPDERSPIFLQWLDCVHQVRRQFPNYFEFSETFLVSCTPALYCLYC</sequence>
<dbReference type="InterPro" id="IPR016130">
    <property type="entry name" value="Tyr_Pase_AS"/>
</dbReference>
<dbReference type="EMBL" id="JXXN02006562">
    <property type="protein sequence ID" value="THD19382.1"/>
    <property type="molecule type" value="Genomic_DNA"/>
</dbReference>
<dbReference type="Pfam" id="PF06602">
    <property type="entry name" value="Myotub-related"/>
    <property type="match status" value="1"/>
</dbReference>
<dbReference type="InterPro" id="IPR030564">
    <property type="entry name" value="Myotubularin"/>
</dbReference>
<evidence type="ECO:0000256" key="4">
    <source>
        <dbReference type="PIRSR" id="PIRSR630564-2"/>
    </source>
</evidence>
<dbReference type="GO" id="GO:0006629">
    <property type="term" value="P:lipid metabolic process"/>
    <property type="evidence" value="ECO:0007669"/>
    <property type="project" value="UniProtKB-KW"/>
</dbReference>
<reference evidence="7" key="1">
    <citation type="submission" date="2019-03" db="EMBL/GenBank/DDBJ databases">
        <title>Improved annotation for the trematode Fasciola hepatica.</title>
        <authorList>
            <person name="Choi Y.-J."/>
            <person name="Martin J."/>
            <person name="Mitreva M."/>
        </authorList>
    </citation>
    <scope>NUCLEOTIDE SEQUENCE [LARGE SCALE GENOMIC DNA]</scope>
</reference>
<organism evidence="7 8">
    <name type="scientific">Fasciola hepatica</name>
    <name type="common">Liver fluke</name>
    <dbReference type="NCBI Taxonomy" id="6192"/>
    <lineage>
        <taxon>Eukaryota</taxon>
        <taxon>Metazoa</taxon>
        <taxon>Spiralia</taxon>
        <taxon>Lophotrochozoa</taxon>
        <taxon>Platyhelminthes</taxon>
        <taxon>Trematoda</taxon>
        <taxon>Digenea</taxon>
        <taxon>Plagiorchiida</taxon>
        <taxon>Echinostomata</taxon>
        <taxon>Echinostomatoidea</taxon>
        <taxon>Fasciolidae</taxon>
        <taxon>Fasciola</taxon>
    </lineage>
</organism>
<dbReference type="SUPFAM" id="SSF52799">
    <property type="entry name" value="(Phosphotyrosine protein) phosphatases II"/>
    <property type="match status" value="2"/>
</dbReference>
<evidence type="ECO:0000313" key="7">
    <source>
        <dbReference type="EMBL" id="THD19382.1"/>
    </source>
</evidence>
<evidence type="ECO:0000259" key="6">
    <source>
        <dbReference type="PROSITE" id="PS51339"/>
    </source>
</evidence>
<feature type="binding site" evidence="4">
    <location>
        <begin position="887"/>
        <end position="893"/>
    </location>
    <ligand>
        <name>substrate</name>
    </ligand>
</feature>
<keyword evidence="2" id="KW-0443">Lipid metabolism</keyword>
<feature type="region of interest" description="Disordered" evidence="5">
    <location>
        <begin position="112"/>
        <end position="132"/>
    </location>
</feature>
<proteinExistence type="inferred from homology"/>
<feature type="active site" description="Phosphocysteine intermediate" evidence="3">
    <location>
        <position position="887"/>
    </location>
</feature>
<dbReference type="PANTHER" id="PTHR10807">
    <property type="entry name" value="MYOTUBULARIN-RELATED"/>
    <property type="match status" value="1"/>
</dbReference>
<dbReference type="InterPro" id="IPR003595">
    <property type="entry name" value="Tyr_Pase_cat"/>
</dbReference>
<dbReference type="Proteomes" id="UP000230066">
    <property type="component" value="Unassembled WGS sequence"/>
</dbReference>
<accession>A0A4E0RRH2</accession>
<feature type="domain" description="Myotubularin phosphatase" evidence="6">
    <location>
        <begin position="668"/>
        <end position="987"/>
    </location>
</feature>
<keyword evidence="8" id="KW-1185">Reference proteome</keyword>
<feature type="domain" description="Myotubularin phosphatase" evidence="6">
    <location>
        <begin position="1"/>
        <end position="82"/>
    </location>
</feature>